<reference evidence="8" key="1">
    <citation type="submission" date="2017-08" db="EMBL/GenBank/DDBJ databases">
        <authorList>
            <person name="Imhoff J.F."/>
            <person name="Rahn T."/>
            <person name="Kuenzel S."/>
            <person name="Neulinger S.C."/>
        </authorList>
    </citation>
    <scope>NUCLEOTIDE SEQUENCE</scope>
    <source>
        <strain evidence="8">IM 151</strain>
    </source>
</reference>
<dbReference type="InterPro" id="IPR040026">
    <property type="entry name" value="FliD"/>
</dbReference>
<proteinExistence type="inferred from homology"/>
<accession>A0ABS1E0U7</accession>
<feature type="domain" description="Flagellar hook-associated protein 2 N-terminal" evidence="6">
    <location>
        <begin position="3"/>
        <end position="99"/>
    </location>
</feature>
<organism evidence="8 9">
    <name type="scientific">Rubrivivax gelatinosus</name>
    <name type="common">Rhodocyclus gelatinosus</name>
    <name type="synonym">Rhodopseudomonas gelatinosa</name>
    <dbReference type="NCBI Taxonomy" id="28068"/>
    <lineage>
        <taxon>Bacteria</taxon>
        <taxon>Pseudomonadati</taxon>
        <taxon>Pseudomonadota</taxon>
        <taxon>Betaproteobacteria</taxon>
        <taxon>Burkholderiales</taxon>
        <taxon>Sphaerotilaceae</taxon>
        <taxon>Rubrivivax</taxon>
    </lineage>
</organism>
<evidence type="ECO:0000313" key="9">
    <source>
        <dbReference type="Proteomes" id="UP001041814"/>
    </source>
</evidence>
<dbReference type="RefSeq" id="WP_200379937.1">
    <property type="nucleotide sequence ID" value="NZ_NRRU01000113.1"/>
</dbReference>
<evidence type="ECO:0000256" key="2">
    <source>
        <dbReference type="ARBA" id="ARBA00011255"/>
    </source>
</evidence>
<evidence type="ECO:0000256" key="4">
    <source>
        <dbReference type="ARBA" id="ARBA00023143"/>
    </source>
</evidence>
<keyword evidence="8" id="KW-0969">Cilium</keyword>
<dbReference type="InterPro" id="IPR010809">
    <property type="entry name" value="FliD_C"/>
</dbReference>
<keyword evidence="5" id="KW-0964">Secreted</keyword>
<protein>
    <recommendedName>
        <fullName evidence="5">Flagellar hook-associated protein 2</fullName>
        <shortName evidence="5">HAP2</shortName>
    </recommendedName>
    <alternativeName>
        <fullName evidence="5">Flagellar cap protein</fullName>
    </alternativeName>
</protein>
<comment type="subunit">
    <text evidence="2 5">Homopentamer.</text>
</comment>
<comment type="similarity">
    <text evidence="1 5">Belongs to the FliD family.</text>
</comment>
<name>A0ABS1E0U7_RUBGE</name>
<dbReference type="InterPro" id="IPR018247">
    <property type="entry name" value="EF_Hand_1_Ca_BS"/>
</dbReference>
<dbReference type="EMBL" id="NRRU01000113">
    <property type="protein sequence ID" value="MBK1715333.1"/>
    <property type="molecule type" value="Genomic_DNA"/>
</dbReference>
<keyword evidence="8" id="KW-0282">Flagellum</keyword>
<sequence length="449" mass="45955">MSTIEPTTLAQQLATSYTQNERTLLSTRSSAAQATSTALGKLKTALTTFDGVLSTLSSSKGVKALSASFATSGYASATATTQAAAGNYSFFVEQLATTHQTSFAAVPSVAVAGAGKLGLTVGSNHFEVDLAAADSDGDGQVSASEIARAVNASTDNGGKLVASVLTVGGQSQLVLTAGESGAAGAITLDTAALGSSALKTALGTEKLLVQGRDAVAWLGEQGSGVRIQQGSNTYTGISGVSVVFSKAMSSGDTPITLTVANDASATASNLKTFVDAYNTLEKLLDDMTANANASNGTSAGAFASDSAVLSLKNRLAALVRQNVGGVRLADYGVSIDRGGQMSIDQSKLEKGLAAKADGLNTLFGSARAGSSSGLLGSLSDLADRWRNADGQIAGRQTSIEKTQKSLTERQEALEIRYESLYQRYLKQFTKLQELQTTIGETSSLFSNLS</sequence>
<feature type="domain" description="Flagellar hook-associated protein 2 C-terminal" evidence="7">
    <location>
        <begin position="224"/>
        <end position="436"/>
    </location>
</feature>
<evidence type="ECO:0000256" key="1">
    <source>
        <dbReference type="ARBA" id="ARBA00009764"/>
    </source>
</evidence>
<comment type="subcellular location">
    <subcellularLocation>
        <location evidence="5">Secreted</location>
    </subcellularLocation>
    <subcellularLocation>
        <location evidence="5">Bacterial flagellum</location>
    </subcellularLocation>
</comment>
<comment type="caution">
    <text evidence="8">The sequence shown here is derived from an EMBL/GenBank/DDBJ whole genome shotgun (WGS) entry which is preliminary data.</text>
</comment>
<keyword evidence="8" id="KW-0966">Cell projection</keyword>
<keyword evidence="3" id="KW-0175">Coiled coil</keyword>
<dbReference type="Pfam" id="PF02465">
    <property type="entry name" value="FliD_N"/>
    <property type="match status" value="1"/>
</dbReference>
<evidence type="ECO:0000259" key="7">
    <source>
        <dbReference type="Pfam" id="PF07195"/>
    </source>
</evidence>
<dbReference type="PANTHER" id="PTHR30288:SF0">
    <property type="entry name" value="FLAGELLAR HOOK-ASSOCIATED PROTEIN 2"/>
    <property type="match status" value="1"/>
</dbReference>
<dbReference type="Pfam" id="PF07195">
    <property type="entry name" value="FliD_C"/>
    <property type="match status" value="1"/>
</dbReference>
<evidence type="ECO:0000313" key="8">
    <source>
        <dbReference type="EMBL" id="MBK1715333.1"/>
    </source>
</evidence>
<dbReference type="PANTHER" id="PTHR30288">
    <property type="entry name" value="FLAGELLAR CAP/ASSEMBLY PROTEIN FLID"/>
    <property type="match status" value="1"/>
</dbReference>
<dbReference type="Proteomes" id="UP001041814">
    <property type="component" value="Unassembled WGS sequence"/>
</dbReference>
<evidence type="ECO:0000259" key="6">
    <source>
        <dbReference type="Pfam" id="PF02465"/>
    </source>
</evidence>
<evidence type="ECO:0000256" key="5">
    <source>
        <dbReference type="RuleBase" id="RU362066"/>
    </source>
</evidence>
<comment type="function">
    <text evidence="5">Required for morphogenesis and for the elongation of the flagellar filament by facilitating polymerization of the flagellin monomers at the tip of growing filament. Forms a capping structure, which prevents flagellin subunits (transported through the central channel of the flagellum) from leaking out without polymerization at the distal end.</text>
</comment>
<evidence type="ECO:0000256" key="3">
    <source>
        <dbReference type="ARBA" id="ARBA00023054"/>
    </source>
</evidence>
<dbReference type="InterPro" id="IPR003481">
    <property type="entry name" value="FliD_N"/>
</dbReference>
<keyword evidence="4 5" id="KW-0975">Bacterial flagellum</keyword>
<dbReference type="PROSITE" id="PS00018">
    <property type="entry name" value="EF_HAND_1"/>
    <property type="match status" value="1"/>
</dbReference>
<keyword evidence="9" id="KW-1185">Reference proteome</keyword>
<reference evidence="8" key="2">
    <citation type="journal article" date="2020" name="Microorganisms">
        <title>Osmotic Adaptation and Compatible Solute Biosynthesis of Phototrophic Bacteria as Revealed from Genome Analyses.</title>
        <authorList>
            <person name="Imhoff J.F."/>
            <person name="Rahn T."/>
            <person name="Kunzel S."/>
            <person name="Keller A."/>
            <person name="Neulinger S.C."/>
        </authorList>
    </citation>
    <scope>NUCLEOTIDE SEQUENCE</scope>
    <source>
        <strain evidence="8">IM 151</strain>
    </source>
</reference>
<gene>
    <name evidence="8" type="ORF">CKO43_21480</name>
</gene>